<name>A0A9D2PPV6_9FIRM</name>
<keyword evidence="4" id="KW-0808">Transferase</keyword>
<dbReference type="InterPro" id="IPR003661">
    <property type="entry name" value="HisK_dim/P_dom"/>
</dbReference>
<feature type="transmembrane region" description="Helical" evidence="9">
    <location>
        <begin position="158"/>
        <end position="178"/>
    </location>
</feature>
<evidence type="ECO:0000256" key="2">
    <source>
        <dbReference type="ARBA" id="ARBA00004370"/>
    </source>
</evidence>
<evidence type="ECO:0000256" key="6">
    <source>
        <dbReference type="ARBA" id="ARBA00022777"/>
    </source>
</evidence>
<dbReference type="Pfam" id="PF02518">
    <property type="entry name" value="HATPase_c"/>
    <property type="match status" value="1"/>
</dbReference>
<organism evidence="11 12">
    <name type="scientific">Candidatus Blautia merdavium</name>
    <dbReference type="NCBI Taxonomy" id="2838494"/>
    <lineage>
        <taxon>Bacteria</taxon>
        <taxon>Bacillati</taxon>
        <taxon>Bacillota</taxon>
        <taxon>Clostridia</taxon>
        <taxon>Lachnospirales</taxon>
        <taxon>Lachnospiraceae</taxon>
        <taxon>Blautia</taxon>
    </lineage>
</organism>
<dbReference type="GO" id="GO:0000156">
    <property type="term" value="F:phosphorelay response regulator activity"/>
    <property type="evidence" value="ECO:0007669"/>
    <property type="project" value="TreeGrafter"/>
</dbReference>
<keyword evidence="9" id="KW-0472">Membrane</keyword>
<dbReference type="GO" id="GO:0000155">
    <property type="term" value="F:phosphorelay sensor kinase activity"/>
    <property type="evidence" value="ECO:0007669"/>
    <property type="project" value="InterPro"/>
</dbReference>
<proteinExistence type="predicted"/>
<dbReference type="Gene3D" id="1.10.287.130">
    <property type="match status" value="1"/>
</dbReference>
<comment type="subcellular location">
    <subcellularLocation>
        <location evidence="2">Membrane</location>
    </subcellularLocation>
</comment>
<dbReference type="AlphaFoldDB" id="A0A9D2PPV6"/>
<evidence type="ECO:0000256" key="4">
    <source>
        <dbReference type="ARBA" id="ARBA00022679"/>
    </source>
</evidence>
<dbReference type="Proteomes" id="UP000823886">
    <property type="component" value="Unassembled WGS sequence"/>
</dbReference>
<feature type="transmembrane region" description="Helical" evidence="9">
    <location>
        <begin position="20"/>
        <end position="39"/>
    </location>
</feature>
<evidence type="ECO:0000313" key="12">
    <source>
        <dbReference type="Proteomes" id="UP000823886"/>
    </source>
</evidence>
<dbReference type="SUPFAM" id="SSF55874">
    <property type="entry name" value="ATPase domain of HSP90 chaperone/DNA topoisomerase II/histidine kinase"/>
    <property type="match status" value="1"/>
</dbReference>
<dbReference type="SMART" id="SM00387">
    <property type="entry name" value="HATPase_c"/>
    <property type="match status" value="1"/>
</dbReference>
<dbReference type="CDD" id="cd00075">
    <property type="entry name" value="HATPase"/>
    <property type="match status" value="1"/>
</dbReference>
<keyword evidence="6 11" id="KW-0418">Kinase</keyword>
<dbReference type="InterPro" id="IPR036097">
    <property type="entry name" value="HisK_dim/P_sf"/>
</dbReference>
<evidence type="ECO:0000256" key="5">
    <source>
        <dbReference type="ARBA" id="ARBA00022741"/>
    </source>
</evidence>
<dbReference type="EMBL" id="DWVZ01000112">
    <property type="protein sequence ID" value="HJC63632.1"/>
    <property type="molecule type" value="Genomic_DNA"/>
</dbReference>
<protein>
    <recommendedName>
        <fullName evidence="3">histidine kinase</fullName>
        <ecNumber evidence="3">2.7.13.3</ecNumber>
    </recommendedName>
</protein>
<dbReference type="InterPro" id="IPR005467">
    <property type="entry name" value="His_kinase_dom"/>
</dbReference>
<dbReference type="Gene3D" id="3.30.565.10">
    <property type="entry name" value="Histidine kinase-like ATPase, C-terminal domain"/>
    <property type="match status" value="1"/>
</dbReference>
<sequence length="455" mass="51458">MTNHIQRFFKRYVHSSVKLFCFFIVVNVVLFIGLTAISGSRNDHNPTKLLSALSEELPKKIEDFSLSEVNRDLLDQDQAWCMVINNESGDVVWNYQLPEELPRHYTHGDIAEMSRWYLQEYPVFVSNEEPGLFVLGYPKDSFWKLSAYKTSTSIKIDVFGLITLFLINIVIVLILFIYNSRKIEKCIKPILVGIEEISSGRHAQLTEKGELSEINAKLNKVAMSLQRRDMARANWISGISHDIRTPLSMVLGYSSSLEESHTLSPDQQDKVSAISQQAARIKNLIEDLNLTSKLEYDMQPLRLSKLSPVELARQVVCDFLDSGLEEKYSIEFLSDPQSELYHMEGDEALLKRALTNLIQNSIRHNPGGCEIIVSVSCNESDTRVVIEDNGIGVSAQKLAELNSKSHYLESTDENLRLRHGLGVLLVRQITEAHHGTMTMQSTEGNGFKTTLSFSA</sequence>
<dbReference type="PROSITE" id="PS50109">
    <property type="entry name" value="HIS_KIN"/>
    <property type="match status" value="1"/>
</dbReference>
<gene>
    <name evidence="11" type="ORF">H9753_08445</name>
</gene>
<keyword evidence="8" id="KW-0902">Two-component regulatory system</keyword>
<dbReference type="GO" id="GO:0030295">
    <property type="term" value="F:protein kinase activator activity"/>
    <property type="evidence" value="ECO:0007669"/>
    <property type="project" value="TreeGrafter"/>
</dbReference>
<dbReference type="GO" id="GO:0005524">
    <property type="term" value="F:ATP binding"/>
    <property type="evidence" value="ECO:0007669"/>
    <property type="project" value="UniProtKB-KW"/>
</dbReference>
<reference evidence="11" key="1">
    <citation type="journal article" date="2021" name="PeerJ">
        <title>Extensive microbial diversity within the chicken gut microbiome revealed by metagenomics and culture.</title>
        <authorList>
            <person name="Gilroy R."/>
            <person name="Ravi A."/>
            <person name="Getino M."/>
            <person name="Pursley I."/>
            <person name="Horton D.L."/>
            <person name="Alikhan N.F."/>
            <person name="Baker D."/>
            <person name="Gharbi K."/>
            <person name="Hall N."/>
            <person name="Watson M."/>
            <person name="Adriaenssens E.M."/>
            <person name="Foster-Nyarko E."/>
            <person name="Jarju S."/>
            <person name="Secka A."/>
            <person name="Antonio M."/>
            <person name="Oren A."/>
            <person name="Chaudhuri R.R."/>
            <person name="La Ragione R."/>
            <person name="Hildebrand F."/>
            <person name="Pallen M.J."/>
        </authorList>
    </citation>
    <scope>NUCLEOTIDE SEQUENCE</scope>
    <source>
        <strain evidence="11">ChiBcec2-3848</strain>
    </source>
</reference>
<dbReference type="SUPFAM" id="SSF47384">
    <property type="entry name" value="Homodimeric domain of signal transducing histidine kinase"/>
    <property type="match status" value="1"/>
</dbReference>
<evidence type="ECO:0000313" key="11">
    <source>
        <dbReference type="EMBL" id="HJC63632.1"/>
    </source>
</evidence>
<dbReference type="PANTHER" id="PTHR42878:SF7">
    <property type="entry name" value="SENSOR HISTIDINE KINASE GLRK"/>
    <property type="match status" value="1"/>
</dbReference>
<dbReference type="InterPro" id="IPR036890">
    <property type="entry name" value="HATPase_C_sf"/>
</dbReference>
<dbReference type="PANTHER" id="PTHR42878">
    <property type="entry name" value="TWO-COMPONENT HISTIDINE KINASE"/>
    <property type="match status" value="1"/>
</dbReference>
<evidence type="ECO:0000256" key="9">
    <source>
        <dbReference type="SAM" id="Phobius"/>
    </source>
</evidence>
<evidence type="ECO:0000256" key="7">
    <source>
        <dbReference type="ARBA" id="ARBA00022840"/>
    </source>
</evidence>
<accession>A0A9D2PPV6</accession>
<dbReference type="Pfam" id="PF00512">
    <property type="entry name" value="HisKA"/>
    <property type="match status" value="1"/>
</dbReference>
<keyword evidence="9" id="KW-1133">Transmembrane helix</keyword>
<evidence type="ECO:0000259" key="10">
    <source>
        <dbReference type="PROSITE" id="PS50109"/>
    </source>
</evidence>
<comment type="catalytic activity">
    <reaction evidence="1">
        <text>ATP + protein L-histidine = ADP + protein N-phospho-L-histidine.</text>
        <dbReference type="EC" id="2.7.13.3"/>
    </reaction>
</comment>
<evidence type="ECO:0000256" key="3">
    <source>
        <dbReference type="ARBA" id="ARBA00012438"/>
    </source>
</evidence>
<feature type="domain" description="Histidine kinase" evidence="10">
    <location>
        <begin position="238"/>
        <end position="455"/>
    </location>
</feature>
<reference evidence="11" key="2">
    <citation type="submission" date="2021-04" db="EMBL/GenBank/DDBJ databases">
        <authorList>
            <person name="Gilroy R."/>
        </authorList>
    </citation>
    <scope>NUCLEOTIDE SEQUENCE</scope>
    <source>
        <strain evidence="11">ChiBcec2-3848</strain>
    </source>
</reference>
<comment type="caution">
    <text evidence="11">The sequence shown here is derived from an EMBL/GenBank/DDBJ whole genome shotgun (WGS) entry which is preliminary data.</text>
</comment>
<keyword evidence="7" id="KW-0067">ATP-binding</keyword>
<evidence type="ECO:0000256" key="8">
    <source>
        <dbReference type="ARBA" id="ARBA00023012"/>
    </source>
</evidence>
<keyword evidence="5" id="KW-0547">Nucleotide-binding</keyword>
<keyword evidence="9" id="KW-0812">Transmembrane</keyword>
<dbReference type="CDD" id="cd00082">
    <property type="entry name" value="HisKA"/>
    <property type="match status" value="1"/>
</dbReference>
<dbReference type="EC" id="2.7.13.3" evidence="3"/>
<dbReference type="InterPro" id="IPR003594">
    <property type="entry name" value="HATPase_dom"/>
</dbReference>
<dbReference type="InterPro" id="IPR050351">
    <property type="entry name" value="BphY/WalK/GraS-like"/>
</dbReference>
<dbReference type="GO" id="GO:0007234">
    <property type="term" value="P:osmosensory signaling via phosphorelay pathway"/>
    <property type="evidence" value="ECO:0007669"/>
    <property type="project" value="TreeGrafter"/>
</dbReference>
<evidence type="ECO:0000256" key="1">
    <source>
        <dbReference type="ARBA" id="ARBA00000085"/>
    </source>
</evidence>
<dbReference type="SMART" id="SM00388">
    <property type="entry name" value="HisKA"/>
    <property type="match status" value="1"/>
</dbReference>